<evidence type="ECO:0000313" key="2">
    <source>
        <dbReference type="EMBL" id="CAF4718743.1"/>
    </source>
</evidence>
<sequence>MITFAFRQDPGYWVIDDMSMRETNTGIEVLQNGDFENELLAPFSYCNQQGIDVTSTTYPSN</sequence>
<dbReference type="EMBL" id="CAJOBG010105127">
    <property type="protein sequence ID" value="CAF4718743.1"/>
    <property type="molecule type" value="Genomic_DNA"/>
</dbReference>
<comment type="caution">
    <text evidence="1">The sequence shown here is derived from an EMBL/GenBank/DDBJ whole genome shotgun (WGS) entry which is preliminary data.</text>
</comment>
<dbReference type="EMBL" id="CAJOBG010103275">
    <property type="protein sequence ID" value="CAF4711871.1"/>
    <property type="molecule type" value="Genomic_DNA"/>
</dbReference>
<protein>
    <submittedName>
        <fullName evidence="1">Uncharacterized protein</fullName>
    </submittedName>
</protein>
<reference evidence="1" key="1">
    <citation type="submission" date="2021-02" db="EMBL/GenBank/DDBJ databases">
        <authorList>
            <person name="Nowell W R."/>
        </authorList>
    </citation>
    <scope>NUCLEOTIDE SEQUENCE</scope>
</reference>
<feature type="non-terminal residue" evidence="1">
    <location>
        <position position="61"/>
    </location>
</feature>
<name>A0A821IZA8_9BILA</name>
<evidence type="ECO:0000313" key="3">
    <source>
        <dbReference type="Proteomes" id="UP000663866"/>
    </source>
</evidence>
<organism evidence="1 3">
    <name type="scientific">Rotaria magnacalcarata</name>
    <dbReference type="NCBI Taxonomy" id="392030"/>
    <lineage>
        <taxon>Eukaryota</taxon>
        <taxon>Metazoa</taxon>
        <taxon>Spiralia</taxon>
        <taxon>Gnathifera</taxon>
        <taxon>Rotifera</taxon>
        <taxon>Eurotatoria</taxon>
        <taxon>Bdelloidea</taxon>
        <taxon>Philodinida</taxon>
        <taxon>Philodinidae</taxon>
        <taxon>Rotaria</taxon>
    </lineage>
</organism>
<keyword evidence="3" id="KW-1185">Reference proteome</keyword>
<gene>
    <name evidence="1" type="ORF">OVN521_LOCUS48774</name>
    <name evidence="2" type="ORF">OVN521_LOCUS49006</name>
</gene>
<dbReference type="AlphaFoldDB" id="A0A821IZA8"/>
<dbReference type="Proteomes" id="UP000663866">
    <property type="component" value="Unassembled WGS sequence"/>
</dbReference>
<evidence type="ECO:0000313" key="1">
    <source>
        <dbReference type="EMBL" id="CAF4711871.1"/>
    </source>
</evidence>
<accession>A0A821IZA8</accession>
<proteinExistence type="predicted"/>